<dbReference type="Proteomes" id="UP001165439">
    <property type="component" value="Unassembled WGS sequence"/>
</dbReference>
<evidence type="ECO:0000259" key="1">
    <source>
        <dbReference type="Pfam" id="PF13166"/>
    </source>
</evidence>
<name>A0AAW7HTP7_9PSED</name>
<dbReference type="Pfam" id="PF13166">
    <property type="entry name" value="AAA_13"/>
    <property type="match status" value="1"/>
</dbReference>
<dbReference type="Gene3D" id="3.40.50.300">
    <property type="entry name" value="P-loop containing nucleotide triphosphate hydrolases"/>
    <property type="match status" value="1"/>
</dbReference>
<organism evidence="2 3">
    <name type="scientific">Pseudomonas alloputida</name>
    <dbReference type="NCBI Taxonomy" id="1940621"/>
    <lineage>
        <taxon>Bacteria</taxon>
        <taxon>Pseudomonadati</taxon>
        <taxon>Pseudomonadota</taxon>
        <taxon>Gammaproteobacteria</taxon>
        <taxon>Pseudomonadales</taxon>
        <taxon>Pseudomonadaceae</taxon>
        <taxon>Pseudomonas</taxon>
    </lineage>
</organism>
<sequence>MQAQVDIRSWLLKQNDWLQEAADRLLKKGEIDALDVADLTALIKTPAGSKPSSHRTFAELSHRHTVQDELRLIQIGEVAGIENLEPRRPLEFGSHNLSVIYGHNGSGKSSYTRILKKLSGKPRAAELKANVFKAAPPASRCQVTSELNGQQSAHEWHVGQPLIEALRNIDIFDSDEASHYLTAESAATYIPSIVGLFEKLAVVVEQVRDALAAEQSKLVTTLPQMPAIYDGTPGKRFYESLGAVTPTVLNEALTWKPEEESQLTALIERLKAEDPGALAVQRRRTKAELQKVISALSGGAEAYSDQSLNAIRGLRQSAQEKRQTALEGAKIKTAELEGVGLPTWKAMWEAARAFSASPYPHDQFPVTHDQARCPLCHQTLDEQAQHRLQEFEAFVQGKLETDAKNAESLYDKALEQLSKIPTEQEITTQCEAAGLGSKEWSEYLKAFWLTASQARAALHAHEAVHPAQPVAPQAETIASLTDYAGRLDDEAAQYEADAVQFDRAQASKEKLGLEARKWITEQAVAVRAEVDRLKKSKAYDAWKALTSSRAISTKAAEVTQAVVTEAYVGRFNQELRALGAHRIQVELIKTRARNGVVLHQVRLKGAQDARTQPQGVLSEGERRIISLAAFLADVCEKPGAAPFVFDDPISSLDHEFEWAVACRLVALAQTRQVIVLTHRLSLYGILEDLARKVSDDWKSKHYRAMRIESYGGVAGHPSDQDVWNASTKKANNILLTRLTEARKAGDVGGADAYRALAQGICSEFRKLVERSVEEDLLNKVVLRHRRGIQTDGRLRAIQGIQLEDCRLIDELMTKYSCYEHSQSTEIPMFIPEEAELRVDLEALSVWREQLSKRRDAAA</sequence>
<dbReference type="SUPFAM" id="SSF52540">
    <property type="entry name" value="P-loop containing nucleoside triphosphate hydrolases"/>
    <property type="match status" value="1"/>
</dbReference>
<evidence type="ECO:0000313" key="2">
    <source>
        <dbReference type="EMBL" id="MDM3954133.1"/>
    </source>
</evidence>
<comment type="caution">
    <text evidence="2">The sequence shown here is derived from an EMBL/GenBank/DDBJ whole genome shotgun (WGS) entry which is preliminary data.</text>
</comment>
<dbReference type="RefSeq" id="WP_181097986.1">
    <property type="nucleotide sequence ID" value="NZ_CP128550.1"/>
</dbReference>
<accession>A0AAW7HTP7</accession>
<dbReference type="PANTHER" id="PTHR32114">
    <property type="entry name" value="ABC TRANSPORTER ABCH.3"/>
    <property type="match status" value="1"/>
</dbReference>
<dbReference type="EMBL" id="JAJSRF020000001">
    <property type="protein sequence ID" value="MDM3954133.1"/>
    <property type="molecule type" value="Genomic_DNA"/>
</dbReference>
<gene>
    <name evidence="2" type="ORF">LU674_017640</name>
</gene>
<protein>
    <submittedName>
        <fullName evidence="2">AAA family ATPase</fullName>
    </submittedName>
</protein>
<dbReference type="PANTHER" id="PTHR32114:SF2">
    <property type="entry name" value="ABC TRANSPORTER ABCH.3"/>
    <property type="match status" value="1"/>
</dbReference>
<proteinExistence type="predicted"/>
<reference evidence="2" key="1">
    <citation type="submission" date="2023-06" db="EMBL/GenBank/DDBJ databases">
        <title>MBL-encoding genomic islands in Pseudomonas spp. in Poland.</title>
        <authorList>
            <person name="Urbanowicz P."/>
            <person name="Izdebski R."/>
            <person name="Biedrzycka M."/>
            <person name="Gniadkowski M."/>
        </authorList>
    </citation>
    <scope>NUCLEOTIDE SEQUENCE</scope>
    <source>
        <strain evidence="2">NMI5768_13</strain>
    </source>
</reference>
<dbReference type="InterPro" id="IPR027417">
    <property type="entry name" value="P-loop_NTPase"/>
</dbReference>
<dbReference type="InterPro" id="IPR026866">
    <property type="entry name" value="CR006_AAA"/>
</dbReference>
<dbReference type="AlphaFoldDB" id="A0AAW7HTP7"/>
<evidence type="ECO:0000313" key="3">
    <source>
        <dbReference type="Proteomes" id="UP001165439"/>
    </source>
</evidence>
<feature type="domain" description="Protein CR006 P-loop" evidence="1">
    <location>
        <begin position="369"/>
        <end position="696"/>
    </location>
</feature>